<dbReference type="InterPro" id="IPR001509">
    <property type="entry name" value="Epimerase_deHydtase"/>
</dbReference>
<proteinExistence type="inferred from homology"/>
<dbReference type="InterPro" id="IPR036291">
    <property type="entry name" value="NAD(P)-bd_dom_sf"/>
</dbReference>
<evidence type="ECO:0000313" key="4">
    <source>
        <dbReference type="EMBL" id="MDX5930655.1"/>
    </source>
</evidence>
<evidence type="ECO:0000259" key="3">
    <source>
        <dbReference type="Pfam" id="PF01370"/>
    </source>
</evidence>
<gene>
    <name evidence="4" type="ORF">SIL87_07755</name>
</gene>
<dbReference type="AlphaFoldDB" id="A0AAW9DNS6"/>
<dbReference type="Gene3D" id="3.40.50.720">
    <property type="entry name" value="NAD(P)-binding Rossmann-like Domain"/>
    <property type="match status" value="1"/>
</dbReference>
<reference evidence="4 5" key="1">
    <citation type="submission" date="2023-11" db="EMBL/GenBank/DDBJ databases">
        <title>MicrobeMod: A computational toolkit for identifying prokaryotic methylation and restriction-modification with nanopore sequencing.</title>
        <authorList>
            <person name="Crits-Christoph A."/>
            <person name="Kang S.C."/>
            <person name="Lee H."/>
            <person name="Ostrov N."/>
        </authorList>
    </citation>
    <scope>NUCLEOTIDE SEQUENCE [LARGE SCALE GENOMIC DNA]</scope>
    <source>
        <strain evidence="4 5">DSMZ 700</strain>
    </source>
</reference>
<protein>
    <submittedName>
        <fullName evidence="4">GDP-mannose 4,6-dehydratase</fullName>
        <ecNumber evidence="4">4.2.1.47</ecNumber>
    </submittedName>
</protein>
<comment type="similarity">
    <text evidence="2">Belongs to the NAD(P)-dependent epimerase/dehydratase family.</text>
</comment>
<accession>A0AAW9DNS6</accession>
<evidence type="ECO:0000313" key="5">
    <source>
        <dbReference type="Proteomes" id="UP001279553"/>
    </source>
</evidence>
<feature type="domain" description="NAD-dependent epimerase/dehydratase" evidence="3">
    <location>
        <begin position="7"/>
        <end position="232"/>
    </location>
</feature>
<dbReference type="EC" id="4.2.1.47" evidence="4"/>
<dbReference type="Pfam" id="PF01370">
    <property type="entry name" value="Epimerase"/>
    <property type="match status" value="1"/>
</dbReference>
<keyword evidence="4" id="KW-0456">Lyase</keyword>
<dbReference type="EMBL" id="JAWXYB010000018">
    <property type="protein sequence ID" value="MDX5930655.1"/>
    <property type="molecule type" value="Genomic_DNA"/>
</dbReference>
<keyword evidence="5" id="KW-1185">Reference proteome</keyword>
<dbReference type="RefSeq" id="WP_319613586.1">
    <property type="nucleotide sequence ID" value="NZ_JAWXYB010000018.1"/>
</dbReference>
<dbReference type="Proteomes" id="UP001279553">
    <property type="component" value="Unassembled WGS sequence"/>
</dbReference>
<dbReference type="PANTHER" id="PTHR43000">
    <property type="entry name" value="DTDP-D-GLUCOSE 4,6-DEHYDRATASE-RELATED"/>
    <property type="match status" value="1"/>
</dbReference>
<evidence type="ECO:0000256" key="2">
    <source>
        <dbReference type="ARBA" id="ARBA00007637"/>
    </source>
</evidence>
<dbReference type="SUPFAM" id="SSF51735">
    <property type="entry name" value="NAD(P)-binding Rossmann-fold domains"/>
    <property type="match status" value="1"/>
</dbReference>
<name>A0AAW9DNS6_ACIAO</name>
<dbReference type="Gene3D" id="3.90.25.10">
    <property type="entry name" value="UDP-galactose 4-epimerase, domain 1"/>
    <property type="match status" value="1"/>
</dbReference>
<evidence type="ECO:0000256" key="1">
    <source>
        <dbReference type="ARBA" id="ARBA00005125"/>
    </source>
</evidence>
<dbReference type="GO" id="GO:0008446">
    <property type="term" value="F:GDP-mannose 4,6-dehydratase activity"/>
    <property type="evidence" value="ECO:0007669"/>
    <property type="project" value="UniProtKB-EC"/>
</dbReference>
<organism evidence="4 5">
    <name type="scientific">Acidiphilium acidophilum</name>
    <name type="common">Thiobacillus acidophilus</name>
    <dbReference type="NCBI Taxonomy" id="76588"/>
    <lineage>
        <taxon>Bacteria</taxon>
        <taxon>Pseudomonadati</taxon>
        <taxon>Pseudomonadota</taxon>
        <taxon>Alphaproteobacteria</taxon>
        <taxon>Acetobacterales</taxon>
        <taxon>Acidocellaceae</taxon>
        <taxon>Acidiphilium</taxon>
    </lineage>
</organism>
<comment type="pathway">
    <text evidence="1">Bacterial outer membrane biogenesis; LPS O-antigen biosynthesis.</text>
</comment>
<sequence length="307" mass="32146">MPAPARILITGAGGFVGTYLRRALASRWPAASIIAGTADMTDPIAVTAMIEAAQPDVVVHLAGIASVPAARAAPDAAFAVNLGGSLAVARALLAVAPDSVMVHAGSAECYGDSFRAGTALDEQAPFAPLNIYAASKAAADLALGAMAAESRLRLVRFRPFNHTGPGQSDAFVIPAFAAQIRAISEDRQPPVIRVGNLDAARDFLDVRDVVGAYSLAIEHRDDLPLNPVFNLASGVPRRIGDILDAMIAASGKDIAIEIDPSRLRPVDIPTAFGNPAAARRILFWHPTIPFEDTLRAMLQAAPTPEPR</sequence>
<comment type="caution">
    <text evidence="4">The sequence shown here is derived from an EMBL/GenBank/DDBJ whole genome shotgun (WGS) entry which is preliminary data.</text>
</comment>